<gene>
    <name evidence="3" type="ORF">GLV84_12670</name>
</gene>
<accession>A0AAW9YWI3</accession>
<evidence type="ECO:0000259" key="2">
    <source>
        <dbReference type="Pfam" id="PF12708"/>
    </source>
</evidence>
<dbReference type="AlphaFoldDB" id="A0AAW9YWI3"/>
<evidence type="ECO:0000313" key="4">
    <source>
        <dbReference type="Proteomes" id="UP000646308"/>
    </source>
</evidence>
<dbReference type="Proteomes" id="UP000646308">
    <property type="component" value="Unassembled WGS sequence"/>
</dbReference>
<dbReference type="EMBL" id="WMFL01000089">
    <property type="protein sequence ID" value="NJI03686.1"/>
    <property type="molecule type" value="Genomic_DNA"/>
</dbReference>
<evidence type="ECO:0000313" key="3">
    <source>
        <dbReference type="EMBL" id="NJI03686.1"/>
    </source>
</evidence>
<organism evidence="3 4">
    <name type="scientific">Staphylococcus agnetis</name>
    <dbReference type="NCBI Taxonomy" id="985762"/>
    <lineage>
        <taxon>Bacteria</taxon>
        <taxon>Bacillati</taxon>
        <taxon>Bacillota</taxon>
        <taxon>Bacilli</taxon>
        <taxon>Bacillales</taxon>
        <taxon>Staphylococcaceae</taxon>
        <taxon>Staphylococcus</taxon>
    </lineage>
</organism>
<reference evidence="3" key="1">
    <citation type="submission" date="2019-11" db="EMBL/GenBank/DDBJ databases">
        <title>Whole genome comparisons of Staphylococcus agnetis isolates from cattle and chickens.</title>
        <authorList>
            <person name="Rhoads D."/>
            <person name="Shwani A."/>
            <person name="Adkins P."/>
            <person name="Calcutt M."/>
            <person name="Middleton J."/>
        </authorList>
    </citation>
    <scope>NUCLEOTIDE SEQUENCE</scope>
    <source>
        <strain evidence="3">1387</strain>
    </source>
</reference>
<dbReference type="InterPro" id="IPR024535">
    <property type="entry name" value="RHGA/B-epi-like_pectate_lyase"/>
</dbReference>
<protein>
    <submittedName>
        <fullName evidence="3">Peptidase G2</fullName>
    </submittedName>
</protein>
<feature type="compositionally biased region" description="Polar residues" evidence="1">
    <location>
        <begin position="48"/>
        <end position="66"/>
    </location>
</feature>
<feature type="region of interest" description="Disordered" evidence="1">
    <location>
        <begin position="43"/>
        <end position="68"/>
    </location>
</feature>
<sequence>MPINLIKKFHSLFGDKFLSQQESNAEDIEVALNKNEKYKNYHEKEQATSHTSNQILHTLSDGTTNKTSDELKYQRKQIEALVLGHNGDGVQELRASRTSMDAQNFDSLSSRLYHDFLTEKNNREKLRTELLSKIMRVVNVDDYGGDPTGQKDSTQAFADALADGNRMVTMSAGTYLTTGIKMPNNSRLVGQGADITIIKFMDNTPAENIGITNLKMSGYAKNISLENFSFNGNKFRQNKALKPAGGSRSSNIRLAGVTNGYVYNVKSYDALLHCIDVTYASDDYFYQGDGNRVPESLESKHVHIDNC</sequence>
<dbReference type="InterPro" id="IPR011050">
    <property type="entry name" value="Pectin_lyase_fold/virulence"/>
</dbReference>
<proteinExistence type="predicted"/>
<feature type="domain" description="Rhamnogalacturonase A/B/Epimerase-like pectate lyase" evidence="2">
    <location>
        <begin position="138"/>
        <end position="238"/>
    </location>
</feature>
<dbReference type="InterPro" id="IPR012334">
    <property type="entry name" value="Pectin_lyas_fold"/>
</dbReference>
<comment type="caution">
    <text evidence="3">The sequence shown here is derived from an EMBL/GenBank/DDBJ whole genome shotgun (WGS) entry which is preliminary data.</text>
</comment>
<dbReference type="RefSeq" id="WP_245202869.1">
    <property type="nucleotide sequence ID" value="NZ_WMFL01000089.1"/>
</dbReference>
<feature type="non-terminal residue" evidence="3">
    <location>
        <position position="307"/>
    </location>
</feature>
<dbReference type="SUPFAM" id="SSF51126">
    <property type="entry name" value="Pectin lyase-like"/>
    <property type="match status" value="1"/>
</dbReference>
<dbReference type="Pfam" id="PF12708">
    <property type="entry name" value="Pect-lyase_RHGA_epim"/>
    <property type="match status" value="1"/>
</dbReference>
<name>A0AAW9YWI3_9STAP</name>
<dbReference type="Gene3D" id="2.160.20.10">
    <property type="entry name" value="Single-stranded right-handed beta-helix, Pectin lyase-like"/>
    <property type="match status" value="1"/>
</dbReference>
<evidence type="ECO:0000256" key="1">
    <source>
        <dbReference type="SAM" id="MobiDB-lite"/>
    </source>
</evidence>